<organism evidence="10 11">
    <name type="scientific">Limnochorda pilosa</name>
    <dbReference type="NCBI Taxonomy" id="1555112"/>
    <lineage>
        <taxon>Bacteria</taxon>
        <taxon>Bacillati</taxon>
        <taxon>Bacillota</taxon>
        <taxon>Limnochordia</taxon>
        <taxon>Limnochordales</taxon>
        <taxon>Limnochordaceae</taxon>
        <taxon>Limnochorda</taxon>
    </lineage>
</organism>
<keyword evidence="11" id="KW-1185">Reference proteome</keyword>
<evidence type="ECO:0000313" key="11">
    <source>
        <dbReference type="Proteomes" id="UP000065807"/>
    </source>
</evidence>
<dbReference type="Proteomes" id="UP000065807">
    <property type="component" value="Chromosome"/>
</dbReference>
<dbReference type="EC" id="5.4.99.12" evidence="4"/>
<sequence length="277" mass="30174">MRPQRRVALVVEYDGTCFSGFQAQRGRPGGRGTVQGALAAAIERATGTAARLVAAGRTDSGVHALGQVVCFDTSSRIPPERFAPALNRHLPEGVVVRRSHEVEGSFHPRFGAVSKEYRYVILNRPEPSALARRRAWWVPERLDREAMAEAASKLTGVHDFAAFASTGSSARTTVRTLHRLDLAGTPPWLVVVAEADGFLYRMVRRLAGGLVEVGLGRMRPEGLELRLSRPDLRPPVPTAPPWGLYLTCVRYPPERPGGREPRDGSESGVLIDPVAGM</sequence>
<feature type="active site" description="Nucleophile" evidence="4 5">
    <location>
        <position position="59"/>
    </location>
</feature>
<dbReference type="EMBL" id="AP014924">
    <property type="protein sequence ID" value="BAS29059.1"/>
    <property type="molecule type" value="Genomic_DNA"/>
</dbReference>
<feature type="binding site" evidence="4 6">
    <location>
        <position position="117"/>
    </location>
    <ligand>
        <name>substrate</name>
    </ligand>
</feature>
<evidence type="ECO:0000256" key="2">
    <source>
        <dbReference type="ARBA" id="ARBA00022694"/>
    </source>
</evidence>
<proteinExistence type="inferred from homology"/>
<dbReference type="OrthoDB" id="9811823at2"/>
<reference evidence="11" key="2">
    <citation type="journal article" date="2016" name="Int. J. Syst. Evol. Microbiol.">
        <title>Complete genome sequence and cell structure of Limnochorda pilosa, a Gram-negative spore-former within the phylum Firmicutes.</title>
        <authorList>
            <person name="Watanabe M."/>
            <person name="Kojima H."/>
            <person name="Fukui M."/>
        </authorList>
    </citation>
    <scope>NUCLEOTIDE SEQUENCE [LARGE SCALE GENOMIC DNA]</scope>
    <source>
        <strain evidence="11">HC45</strain>
    </source>
</reference>
<feature type="region of interest" description="Disordered" evidence="8">
    <location>
        <begin position="253"/>
        <end position="277"/>
    </location>
</feature>
<dbReference type="InterPro" id="IPR020095">
    <property type="entry name" value="PsdUridine_synth_TruA_C"/>
</dbReference>
<dbReference type="PANTHER" id="PTHR11142:SF0">
    <property type="entry name" value="TRNA PSEUDOURIDINE SYNTHASE-LIKE 1"/>
    <property type="match status" value="1"/>
</dbReference>
<evidence type="ECO:0000313" key="10">
    <source>
        <dbReference type="EMBL" id="BAS29059.1"/>
    </source>
</evidence>
<protein>
    <recommendedName>
        <fullName evidence="4">tRNA pseudouridine synthase A</fullName>
        <ecNumber evidence="4">5.4.99.12</ecNumber>
    </recommendedName>
    <alternativeName>
        <fullName evidence="4">tRNA pseudouridine(38-40) synthase</fullName>
    </alternativeName>
    <alternativeName>
        <fullName evidence="4">tRNA pseudouridylate synthase I</fullName>
    </alternativeName>
    <alternativeName>
        <fullName evidence="4">tRNA-uridine isomerase I</fullName>
    </alternativeName>
</protein>
<comment type="caution">
    <text evidence="4">Lacks conserved residue(s) required for the propagation of feature annotation.</text>
</comment>
<dbReference type="InterPro" id="IPR001406">
    <property type="entry name" value="PsdUridine_synth_TruA"/>
</dbReference>
<evidence type="ECO:0000256" key="7">
    <source>
        <dbReference type="RuleBase" id="RU003792"/>
    </source>
</evidence>
<dbReference type="PANTHER" id="PTHR11142">
    <property type="entry name" value="PSEUDOURIDYLATE SYNTHASE"/>
    <property type="match status" value="1"/>
</dbReference>
<reference evidence="11" key="1">
    <citation type="submission" date="2015-07" db="EMBL/GenBank/DDBJ databases">
        <title>Complete genome sequence and phylogenetic analysis of Limnochorda pilosa.</title>
        <authorList>
            <person name="Watanabe M."/>
            <person name="Kojima H."/>
            <person name="Fukui M."/>
        </authorList>
    </citation>
    <scope>NUCLEOTIDE SEQUENCE [LARGE SCALE GENOMIC DNA]</scope>
    <source>
        <strain evidence="11">HC45</strain>
    </source>
</reference>
<dbReference type="PATRIC" id="fig|1555112.3.peg.3280"/>
<evidence type="ECO:0000256" key="6">
    <source>
        <dbReference type="PIRSR" id="PIRSR001430-2"/>
    </source>
</evidence>
<dbReference type="KEGG" id="lpil:LIP_3242"/>
<evidence type="ECO:0000256" key="5">
    <source>
        <dbReference type="PIRSR" id="PIRSR001430-1"/>
    </source>
</evidence>
<evidence type="ECO:0000256" key="1">
    <source>
        <dbReference type="ARBA" id="ARBA00009375"/>
    </source>
</evidence>
<dbReference type="AlphaFoldDB" id="A0A0K2SQF4"/>
<dbReference type="InterPro" id="IPR020103">
    <property type="entry name" value="PsdUridine_synth_cat_dom_sf"/>
</dbReference>
<evidence type="ECO:0000256" key="8">
    <source>
        <dbReference type="SAM" id="MobiDB-lite"/>
    </source>
</evidence>
<dbReference type="Gene3D" id="3.30.70.660">
    <property type="entry name" value="Pseudouridine synthase I, catalytic domain, C-terminal subdomain"/>
    <property type="match status" value="1"/>
</dbReference>
<comment type="function">
    <text evidence="4">Formation of pseudouridine at positions 38, 39 and 40 in the anticodon stem and loop of transfer RNAs.</text>
</comment>
<dbReference type="GO" id="GO:0003723">
    <property type="term" value="F:RNA binding"/>
    <property type="evidence" value="ECO:0007669"/>
    <property type="project" value="InterPro"/>
</dbReference>
<dbReference type="PIRSF" id="PIRSF001430">
    <property type="entry name" value="tRNA_psdUrid_synth"/>
    <property type="match status" value="1"/>
</dbReference>
<dbReference type="GO" id="GO:0160147">
    <property type="term" value="F:tRNA pseudouridine(38-40) synthase activity"/>
    <property type="evidence" value="ECO:0007669"/>
    <property type="project" value="UniProtKB-EC"/>
</dbReference>
<keyword evidence="2 4" id="KW-0819">tRNA processing</keyword>
<dbReference type="FunFam" id="3.30.70.580:FF:000001">
    <property type="entry name" value="tRNA pseudouridine synthase A"/>
    <property type="match status" value="1"/>
</dbReference>
<dbReference type="InterPro" id="IPR020094">
    <property type="entry name" value="TruA/RsuA/RluB/E/F_N"/>
</dbReference>
<dbReference type="CDD" id="cd02570">
    <property type="entry name" value="PseudoU_synth_EcTruA"/>
    <property type="match status" value="1"/>
</dbReference>
<comment type="subunit">
    <text evidence="4">Homodimer.</text>
</comment>
<feature type="compositionally biased region" description="Basic and acidic residues" evidence="8">
    <location>
        <begin position="253"/>
        <end position="265"/>
    </location>
</feature>
<name>A0A0K2SQF4_LIMPI</name>
<gene>
    <name evidence="4" type="primary">truA</name>
    <name evidence="10" type="ORF">LIP_3242</name>
</gene>
<dbReference type="InterPro" id="IPR020097">
    <property type="entry name" value="PsdUridine_synth_TruA_a/b_dom"/>
</dbReference>
<accession>A0A0K2SQF4</accession>
<feature type="domain" description="Pseudouridine synthase I TruA alpha/beta" evidence="9">
    <location>
        <begin position="150"/>
        <end position="252"/>
    </location>
</feature>
<evidence type="ECO:0000256" key="4">
    <source>
        <dbReference type="HAMAP-Rule" id="MF_00171"/>
    </source>
</evidence>
<evidence type="ECO:0000259" key="9">
    <source>
        <dbReference type="Pfam" id="PF01416"/>
    </source>
</evidence>
<dbReference type="NCBIfam" id="TIGR00071">
    <property type="entry name" value="hisT_truA"/>
    <property type="match status" value="1"/>
</dbReference>
<dbReference type="Pfam" id="PF01416">
    <property type="entry name" value="PseudoU_synth_1"/>
    <property type="match status" value="2"/>
</dbReference>
<comment type="catalytic activity">
    <reaction evidence="4 7">
        <text>uridine(38/39/40) in tRNA = pseudouridine(38/39/40) in tRNA</text>
        <dbReference type="Rhea" id="RHEA:22376"/>
        <dbReference type="Rhea" id="RHEA-COMP:10085"/>
        <dbReference type="Rhea" id="RHEA-COMP:10087"/>
        <dbReference type="ChEBI" id="CHEBI:65314"/>
        <dbReference type="ChEBI" id="CHEBI:65315"/>
        <dbReference type="EC" id="5.4.99.12"/>
    </reaction>
</comment>
<dbReference type="STRING" id="1555112.LIP_3242"/>
<keyword evidence="3 4" id="KW-0413">Isomerase</keyword>
<evidence type="ECO:0000256" key="3">
    <source>
        <dbReference type="ARBA" id="ARBA00023235"/>
    </source>
</evidence>
<dbReference type="Gene3D" id="3.30.70.580">
    <property type="entry name" value="Pseudouridine synthase I, catalytic domain, N-terminal subdomain"/>
    <property type="match status" value="1"/>
</dbReference>
<comment type="similarity">
    <text evidence="1 4 7">Belongs to the tRNA pseudouridine synthase TruA family.</text>
</comment>
<dbReference type="GO" id="GO:0031119">
    <property type="term" value="P:tRNA pseudouridine synthesis"/>
    <property type="evidence" value="ECO:0007669"/>
    <property type="project" value="UniProtKB-UniRule"/>
</dbReference>
<dbReference type="SUPFAM" id="SSF55120">
    <property type="entry name" value="Pseudouridine synthase"/>
    <property type="match status" value="1"/>
</dbReference>
<dbReference type="HAMAP" id="MF_00171">
    <property type="entry name" value="TruA"/>
    <property type="match status" value="1"/>
</dbReference>
<feature type="domain" description="Pseudouridine synthase I TruA alpha/beta" evidence="9">
    <location>
        <begin position="10"/>
        <end position="110"/>
    </location>
</feature>
<dbReference type="RefSeq" id="WP_082726429.1">
    <property type="nucleotide sequence ID" value="NZ_AP014924.1"/>
</dbReference>